<comment type="caution">
    <text evidence="2">The sequence shown here is derived from an EMBL/GenBank/DDBJ whole genome shotgun (WGS) entry which is preliminary data.</text>
</comment>
<dbReference type="PANTHER" id="PTHR16092:SF14">
    <property type="entry name" value="EXOCYST COMPLEX COMPONENT 1 ISOFORM X1"/>
    <property type="match status" value="1"/>
</dbReference>
<dbReference type="InterPro" id="IPR048628">
    <property type="entry name" value="Sec3_C"/>
</dbReference>
<proteinExistence type="predicted"/>
<dbReference type="EMBL" id="SNRW01032204">
    <property type="protein sequence ID" value="KAA6356916.1"/>
    <property type="molecule type" value="Genomic_DNA"/>
</dbReference>
<dbReference type="EMBL" id="SNRW01032154">
    <property type="protein sequence ID" value="KAA6356955.1"/>
    <property type="molecule type" value="Genomic_DNA"/>
</dbReference>
<dbReference type="GO" id="GO:0006893">
    <property type="term" value="P:Golgi to plasma membrane transport"/>
    <property type="evidence" value="ECO:0007669"/>
    <property type="project" value="TreeGrafter"/>
</dbReference>
<dbReference type="GO" id="GO:0000145">
    <property type="term" value="C:exocyst"/>
    <property type="evidence" value="ECO:0007669"/>
    <property type="project" value="TreeGrafter"/>
</dbReference>
<reference evidence="2 4" key="1">
    <citation type="submission" date="2019-03" db="EMBL/GenBank/DDBJ databases">
        <title>Single cell metagenomics reveals metabolic interactions within the superorganism composed of flagellate Streblomastix strix and complex community of Bacteroidetes bacteria on its surface.</title>
        <authorList>
            <person name="Treitli S.C."/>
            <person name="Kolisko M."/>
            <person name="Husnik F."/>
            <person name="Keeling P."/>
            <person name="Hampl V."/>
        </authorList>
    </citation>
    <scope>NUCLEOTIDE SEQUENCE [LARGE SCALE GENOMIC DNA]</scope>
    <source>
        <strain evidence="2">ST1C</strain>
    </source>
</reference>
<dbReference type="GO" id="GO:0005546">
    <property type="term" value="F:phosphatidylinositol-4,5-bisphosphate binding"/>
    <property type="evidence" value="ECO:0007669"/>
    <property type="project" value="TreeGrafter"/>
</dbReference>
<gene>
    <name evidence="3" type="ORF">EZS28_047518</name>
    <name evidence="2" type="ORF">EZS28_047557</name>
</gene>
<evidence type="ECO:0000313" key="2">
    <source>
        <dbReference type="EMBL" id="KAA6356916.1"/>
    </source>
</evidence>
<evidence type="ECO:0000259" key="1">
    <source>
        <dbReference type="Pfam" id="PF20654"/>
    </source>
</evidence>
<protein>
    <recommendedName>
        <fullName evidence="1">Exocyst complex component Sec3 C-terminal domain-containing protein</fullName>
    </recommendedName>
</protein>
<organism evidence="2 4">
    <name type="scientific">Streblomastix strix</name>
    <dbReference type="NCBI Taxonomy" id="222440"/>
    <lineage>
        <taxon>Eukaryota</taxon>
        <taxon>Metamonada</taxon>
        <taxon>Preaxostyla</taxon>
        <taxon>Oxymonadida</taxon>
        <taxon>Streblomastigidae</taxon>
        <taxon>Streblomastix</taxon>
    </lineage>
</organism>
<dbReference type="GO" id="GO:0005886">
    <property type="term" value="C:plasma membrane"/>
    <property type="evidence" value="ECO:0007669"/>
    <property type="project" value="TreeGrafter"/>
</dbReference>
<accession>A0A5J4TEM4</accession>
<dbReference type="GO" id="GO:0006887">
    <property type="term" value="P:exocytosis"/>
    <property type="evidence" value="ECO:0007669"/>
    <property type="project" value="TreeGrafter"/>
</dbReference>
<feature type="non-terminal residue" evidence="2">
    <location>
        <position position="1"/>
    </location>
</feature>
<name>A0A5J4TEM4_9EUKA</name>
<dbReference type="AlphaFoldDB" id="A0A5J4TEM4"/>
<dbReference type="Proteomes" id="UP000324800">
    <property type="component" value="Unassembled WGS sequence"/>
</dbReference>
<dbReference type="PANTHER" id="PTHR16092">
    <property type="entry name" value="SEC3/SYNTAXIN-RELATED"/>
    <property type="match status" value="1"/>
</dbReference>
<evidence type="ECO:0000313" key="3">
    <source>
        <dbReference type="EMBL" id="KAA6356955.1"/>
    </source>
</evidence>
<evidence type="ECO:0000313" key="4">
    <source>
        <dbReference type="Proteomes" id="UP000324800"/>
    </source>
</evidence>
<dbReference type="Pfam" id="PF20654">
    <property type="entry name" value="Sec3_C-term"/>
    <property type="match status" value="1"/>
</dbReference>
<feature type="domain" description="Exocyst complex component Sec3 C-terminal" evidence="1">
    <location>
        <begin position="62"/>
        <end position="179"/>
    </location>
</feature>
<sequence>YQIIPLSNICTNPIMCSRETVVFVMKRLIEHDKSNNMNVGVVSTSGIGRDRNSGLDEERRSFEDMRQKYEEALNGFCRRTLAQSFPEFITFLDGVQQKRNFVAKPEDVRFQKEFREEKFRSMNETFKSTFNEGLHNMRKKITRTFSPDLHLFSEVVHHIKVQFVYRHSQVTEITQNVYSAKEKVSVSREAVEKGMDEMMQWILAKTGLQGSGEKGKS</sequence>